<organism evidence="2 3">
    <name type="scientific">Acetobacter pasteurianus</name>
    <name type="common">Acetobacter turbidans</name>
    <dbReference type="NCBI Taxonomy" id="438"/>
    <lineage>
        <taxon>Bacteria</taxon>
        <taxon>Pseudomonadati</taxon>
        <taxon>Pseudomonadota</taxon>
        <taxon>Alphaproteobacteria</taxon>
        <taxon>Acetobacterales</taxon>
        <taxon>Acetobacteraceae</taxon>
        <taxon>Acetobacter</taxon>
    </lineage>
</organism>
<evidence type="ECO:0000313" key="2">
    <source>
        <dbReference type="EMBL" id="OAZ71210.1"/>
    </source>
</evidence>
<proteinExistence type="predicted"/>
<dbReference type="AlphaFoldDB" id="A0A1A0D849"/>
<evidence type="ECO:0000313" key="3">
    <source>
        <dbReference type="Proteomes" id="UP000093796"/>
    </source>
</evidence>
<dbReference type="OrthoDB" id="7222001at2"/>
<dbReference type="EMBL" id="LYUD01000110">
    <property type="protein sequence ID" value="OAZ71210.1"/>
    <property type="molecule type" value="Genomic_DNA"/>
</dbReference>
<dbReference type="PATRIC" id="fig|438.15.peg.2332"/>
<reference evidence="2 3" key="1">
    <citation type="submission" date="2016-05" db="EMBL/GenBank/DDBJ databases">
        <title>Genome sequencing of Acetobacter pasteurianus strain SRCM100623.</title>
        <authorList>
            <person name="Song Y.R."/>
        </authorList>
    </citation>
    <scope>NUCLEOTIDE SEQUENCE [LARGE SCALE GENOMIC DNA]</scope>
    <source>
        <strain evidence="2 3">SRCM100623</strain>
    </source>
</reference>
<dbReference type="Proteomes" id="UP000093796">
    <property type="component" value="Unassembled WGS sequence"/>
</dbReference>
<gene>
    <name evidence="2" type="ORF">SRCM100623_02100</name>
</gene>
<accession>A0A1A0D849</accession>
<feature type="region of interest" description="Disordered" evidence="1">
    <location>
        <begin position="372"/>
        <end position="392"/>
    </location>
</feature>
<dbReference type="RefSeq" id="WP_064776264.1">
    <property type="nucleotide sequence ID" value="NZ_LYUD01000110.1"/>
</dbReference>
<evidence type="ECO:0000256" key="1">
    <source>
        <dbReference type="SAM" id="MobiDB-lite"/>
    </source>
</evidence>
<comment type="caution">
    <text evidence="2">The sequence shown here is derived from an EMBL/GenBank/DDBJ whole genome shotgun (WGS) entry which is preliminary data.</text>
</comment>
<name>A0A1A0D849_ACEPA</name>
<protein>
    <submittedName>
        <fullName evidence="2">Uncharacterized protein</fullName>
    </submittedName>
</protein>
<sequence length="392" mass="43930">MNTLEFEQNDPALNLKLQCHLINVIRKKSHGARSEITPTDLQIMFLEHRLRLRIQNPPRGHQTATFAAFIDALSNALNPELQNLILASGSRNPSLQTDRMPKPVSGDMTQALAVFFHEEQIWNLQRQIREAYERSGSTTPRYEFCNYVQDRTLITGTPRGILGRALHIAARQYIYHPELPLSLQRCLHALNETHGAEDLLVPPCEFQGGSTQKNTGKKSRKHTLSLATFKTLKASYASVLPLLAAMDVIWCGRYLPSHSLSAWTGSHEQSGRDYRPGHSFMDTPEDLDIARRTLSYTRWFRNWGLQHGSRKAQNRLLDPATTPEIESDVPEAYAMTAMPTTMDQTQESAASRSCASGAFALPLAPLPEPLLKALQSYRDSNTKKPETGTGEG</sequence>